<proteinExistence type="predicted"/>
<dbReference type="SMART" id="SM00283">
    <property type="entry name" value="MA"/>
    <property type="match status" value="1"/>
</dbReference>
<dbReference type="OrthoDB" id="9807021at2"/>
<dbReference type="PANTHER" id="PTHR32089:SF112">
    <property type="entry name" value="LYSOZYME-LIKE PROTEIN-RELATED"/>
    <property type="match status" value="1"/>
</dbReference>
<name>A0A0B0IJG0_9BACI</name>
<reference evidence="4 5" key="1">
    <citation type="submission" date="2014-09" db="EMBL/GenBank/DDBJ databases">
        <title>Genome sequencing and annotation of Bacillus Okhensis strain Kh10-101T.</title>
        <authorList>
            <person name="Prakash J.S."/>
        </authorList>
    </citation>
    <scope>NUCLEOTIDE SEQUENCE [LARGE SCALE GENOMIC DNA]</scope>
    <source>
        <strain evidence="5">Kh10-101T</strain>
    </source>
</reference>
<sequence length="284" mass="31132">MDLNIQKEEITMSKVDKLTSFTEVIPFIQSMLPDIAIGLTNRKEWIAYYPGRKIDLGVKAGDGINPKEPLADCIKYNKSIRTEVDPEFFGFPFTGLATPILEGDEVVGAIAIQLQEQNEKLLLGISETMVSALTQANEGVTTIADGAEELERATDTLAVQSQKAKESVKHTDEVLTFIKKIADQTNILGLNASIEAARAGDVGRGFKVVAEEIRKLSHDTVSSTERIRNTLANIQSSIDEITLSIERVVAVGAEQSSSTQEIASFIDEIQRMSKELNKYASELI</sequence>
<dbReference type="PANTHER" id="PTHR32089">
    <property type="entry name" value="METHYL-ACCEPTING CHEMOTAXIS PROTEIN MCPB"/>
    <property type="match status" value="1"/>
</dbReference>
<dbReference type="InterPro" id="IPR004089">
    <property type="entry name" value="MCPsignal_dom"/>
</dbReference>
<evidence type="ECO:0000256" key="2">
    <source>
        <dbReference type="PROSITE-ProRule" id="PRU00284"/>
    </source>
</evidence>
<dbReference type="eggNOG" id="COG0840">
    <property type="taxonomic scope" value="Bacteria"/>
</dbReference>
<accession>A0A0B0IJG0</accession>
<dbReference type="Pfam" id="PF00015">
    <property type="entry name" value="MCPsignal"/>
    <property type="match status" value="1"/>
</dbReference>
<evidence type="ECO:0000313" key="5">
    <source>
        <dbReference type="Proteomes" id="UP000030832"/>
    </source>
</evidence>
<dbReference type="RefSeq" id="WP_034626324.1">
    <property type="nucleotide sequence ID" value="NZ_JRJU01000003.1"/>
</dbReference>
<dbReference type="Proteomes" id="UP000030832">
    <property type="component" value="Unassembled WGS sequence"/>
</dbReference>
<protein>
    <submittedName>
        <fullName evidence="4">Chemotaxis protein</fullName>
    </submittedName>
</protein>
<feature type="domain" description="Methyl-accepting transducer" evidence="3">
    <location>
        <begin position="125"/>
        <end position="284"/>
    </location>
</feature>
<evidence type="ECO:0000259" key="3">
    <source>
        <dbReference type="PROSITE" id="PS50111"/>
    </source>
</evidence>
<dbReference type="GO" id="GO:0007165">
    <property type="term" value="P:signal transduction"/>
    <property type="evidence" value="ECO:0007669"/>
    <property type="project" value="UniProtKB-KW"/>
</dbReference>
<dbReference type="EMBL" id="JRJU01000003">
    <property type="protein sequence ID" value="KHF41415.1"/>
    <property type="molecule type" value="Genomic_DNA"/>
</dbReference>
<evidence type="ECO:0000313" key="4">
    <source>
        <dbReference type="EMBL" id="KHF41415.1"/>
    </source>
</evidence>
<dbReference type="PROSITE" id="PS50111">
    <property type="entry name" value="CHEMOTAXIS_TRANSDUC_2"/>
    <property type="match status" value="1"/>
</dbReference>
<gene>
    <name evidence="4" type="ORF">LQ50_04080</name>
</gene>
<organism evidence="4 5">
    <name type="scientific">Halalkalibacter okhensis</name>
    <dbReference type="NCBI Taxonomy" id="333138"/>
    <lineage>
        <taxon>Bacteria</taxon>
        <taxon>Bacillati</taxon>
        <taxon>Bacillota</taxon>
        <taxon>Bacilli</taxon>
        <taxon>Bacillales</taxon>
        <taxon>Bacillaceae</taxon>
        <taxon>Halalkalibacter</taxon>
    </lineage>
</organism>
<dbReference type="AlphaFoldDB" id="A0A0B0IJG0"/>
<dbReference type="SUPFAM" id="SSF58104">
    <property type="entry name" value="Methyl-accepting chemotaxis protein (MCP) signaling domain"/>
    <property type="match status" value="1"/>
</dbReference>
<dbReference type="STRING" id="333138.LQ50_04080"/>
<keyword evidence="1 2" id="KW-0807">Transducer</keyword>
<evidence type="ECO:0000256" key="1">
    <source>
        <dbReference type="ARBA" id="ARBA00023224"/>
    </source>
</evidence>
<comment type="caution">
    <text evidence="4">The sequence shown here is derived from an EMBL/GenBank/DDBJ whole genome shotgun (WGS) entry which is preliminary data.</text>
</comment>
<dbReference type="GO" id="GO:0016020">
    <property type="term" value="C:membrane"/>
    <property type="evidence" value="ECO:0007669"/>
    <property type="project" value="InterPro"/>
</dbReference>
<keyword evidence="5" id="KW-1185">Reference proteome</keyword>
<dbReference type="Gene3D" id="1.10.287.950">
    <property type="entry name" value="Methyl-accepting chemotaxis protein"/>
    <property type="match status" value="1"/>
</dbReference>